<accession>A0A1D7QU18</accession>
<dbReference type="PROSITE" id="PS51350">
    <property type="entry name" value="PTS_HPR_DOM"/>
    <property type="match status" value="1"/>
</dbReference>
<dbReference type="InterPro" id="IPR000032">
    <property type="entry name" value="HPr-like"/>
</dbReference>
<evidence type="ECO:0000259" key="1">
    <source>
        <dbReference type="PROSITE" id="PS51350"/>
    </source>
</evidence>
<protein>
    <submittedName>
        <fullName evidence="2">Phosphotransferase System Phosphocarrier Protein HPr</fullName>
    </submittedName>
</protein>
<reference evidence="2 3" key="1">
    <citation type="submission" date="2015-08" db="EMBL/GenBank/DDBJ databases">
        <title>The complete genome sequence of Bacillus beveridgei MLTeJB.</title>
        <authorList>
            <person name="Hanson T.E."/>
            <person name="Mesa C."/>
            <person name="Basesman S.M."/>
            <person name="Oremland R.S."/>
        </authorList>
    </citation>
    <scope>NUCLEOTIDE SEQUENCE [LARGE SCALE GENOMIC DNA]</scope>
    <source>
        <strain evidence="2 3">MLTeJB</strain>
    </source>
</reference>
<dbReference type="SUPFAM" id="SSF55594">
    <property type="entry name" value="HPr-like"/>
    <property type="match status" value="1"/>
</dbReference>
<dbReference type="Gene3D" id="3.30.1340.10">
    <property type="entry name" value="HPr-like"/>
    <property type="match status" value="1"/>
</dbReference>
<name>A0A1D7QU18_9BACI</name>
<dbReference type="GO" id="GO:0016740">
    <property type="term" value="F:transferase activity"/>
    <property type="evidence" value="ECO:0007669"/>
    <property type="project" value="UniProtKB-KW"/>
</dbReference>
<evidence type="ECO:0000313" key="3">
    <source>
        <dbReference type="Proteomes" id="UP000094463"/>
    </source>
</evidence>
<dbReference type="RefSeq" id="WP_069364597.1">
    <property type="nucleotide sequence ID" value="NZ_CP012502.1"/>
</dbReference>
<dbReference type="InterPro" id="IPR035895">
    <property type="entry name" value="HPr-like_sf"/>
</dbReference>
<dbReference type="Proteomes" id="UP000094463">
    <property type="component" value="Chromosome"/>
</dbReference>
<evidence type="ECO:0000313" key="2">
    <source>
        <dbReference type="EMBL" id="AOM82516.1"/>
    </source>
</evidence>
<dbReference type="OrthoDB" id="2051287at2"/>
<gene>
    <name evidence="2" type="ORF">BBEV_1148</name>
</gene>
<sequence length="80" mass="8800">MKLTVARPVFGETASILVNEAAKHEEKILIKKDHWVIDGKSLLGLLALALQPGDEVELEFEGAEVNPSFVEALKKEGLFK</sequence>
<feature type="domain" description="HPr" evidence="1">
    <location>
        <begin position="1"/>
        <end position="80"/>
    </location>
</feature>
<proteinExistence type="predicted"/>
<dbReference type="EMBL" id="CP012502">
    <property type="protein sequence ID" value="AOM82516.1"/>
    <property type="molecule type" value="Genomic_DNA"/>
</dbReference>
<organism evidence="2 3">
    <name type="scientific">Salisediminibacterium beveridgei</name>
    <dbReference type="NCBI Taxonomy" id="632773"/>
    <lineage>
        <taxon>Bacteria</taxon>
        <taxon>Bacillati</taxon>
        <taxon>Bacillota</taxon>
        <taxon>Bacilli</taxon>
        <taxon>Bacillales</taxon>
        <taxon>Bacillaceae</taxon>
        <taxon>Salisediminibacterium</taxon>
    </lineage>
</organism>
<dbReference type="KEGG" id="bbev:BBEV_1148"/>
<dbReference type="AlphaFoldDB" id="A0A1D7QU18"/>
<dbReference type="STRING" id="632773.BBEV_1148"/>
<dbReference type="Pfam" id="PF00381">
    <property type="entry name" value="PTS-HPr"/>
    <property type="match status" value="1"/>
</dbReference>
<keyword evidence="3" id="KW-1185">Reference proteome</keyword>
<keyword evidence="2" id="KW-0808">Transferase</keyword>